<evidence type="ECO:0000259" key="1">
    <source>
        <dbReference type="Pfam" id="PF04443"/>
    </source>
</evidence>
<dbReference type="InterPro" id="IPR007534">
    <property type="entry name" value="LuxE"/>
</dbReference>
<sequence length="329" mass="37599">MAEINSLIDRIKSVSEEEFNALALDVYRFQYRYNKVYRAWCNHLKRSPQHVSRLEEVPFLPISFFKAFEIKTGQWQAASVFESSGTTGTEPSRHFVADNQLYLDNCKKAFEAIYGPLNDYVILALLPSYLERGNSGLVAMVNRFIECTDDTQSGFYLNNLEQLAHQLQTLNKGTKKVLLWGVTFALLDFAEQYSMHFPELLVMETGGMKGRREELVREEVHDRIKRAFGVKEVHSEYGMTELFSQGYSTGNGLFRPSETLKVVGRELNDPLSYPSFQHTVAFNIVDLANVHTCSFIETKDIGRVLPDGRFEVKGRMDNSDLRGCNLMVV</sequence>
<dbReference type="GO" id="GO:0016746">
    <property type="term" value="F:acyltransferase activity"/>
    <property type="evidence" value="ECO:0007669"/>
    <property type="project" value="UniProtKB-KW"/>
</dbReference>
<proteinExistence type="predicted"/>
<keyword evidence="3" id="KW-1185">Reference proteome</keyword>
<organism evidence="2 3">
    <name type="scientific">Roseivirga thermotolerans</name>
    <dbReference type="NCBI Taxonomy" id="1758176"/>
    <lineage>
        <taxon>Bacteria</taxon>
        <taxon>Pseudomonadati</taxon>
        <taxon>Bacteroidota</taxon>
        <taxon>Cytophagia</taxon>
        <taxon>Cytophagales</taxon>
        <taxon>Roseivirgaceae</taxon>
        <taxon>Roseivirga</taxon>
    </lineage>
</organism>
<feature type="domain" description="Acyl-protein synthetase LuxE" evidence="1">
    <location>
        <begin position="17"/>
        <end position="91"/>
    </location>
</feature>
<accession>A0ABQ3IA72</accession>
<dbReference type="EMBL" id="BNAG01000003">
    <property type="protein sequence ID" value="GHE67487.1"/>
    <property type="molecule type" value="Genomic_DNA"/>
</dbReference>
<protein>
    <submittedName>
        <fullName evidence="2">Acyltransferase</fullName>
    </submittedName>
</protein>
<name>A0ABQ3IA72_9BACT</name>
<dbReference type="Proteomes" id="UP000658258">
    <property type="component" value="Unassembled WGS sequence"/>
</dbReference>
<reference evidence="3" key="1">
    <citation type="journal article" date="2019" name="Int. J. Syst. Evol. Microbiol.">
        <title>The Global Catalogue of Microorganisms (GCM) 10K type strain sequencing project: providing services to taxonomists for standard genome sequencing and annotation.</title>
        <authorList>
            <consortium name="The Broad Institute Genomics Platform"/>
            <consortium name="The Broad Institute Genome Sequencing Center for Infectious Disease"/>
            <person name="Wu L."/>
            <person name="Ma J."/>
        </authorList>
    </citation>
    <scope>NUCLEOTIDE SEQUENCE [LARGE SCALE GENOMIC DNA]</scope>
    <source>
        <strain evidence="3">CGMCC 1.15111</strain>
    </source>
</reference>
<dbReference type="SUPFAM" id="SSF56801">
    <property type="entry name" value="Acetyl-CoA synthetase-like"/>
    <property type="match status" value="1"/>
</dbReference>
<gene>
    <name evidence="2" type="ORF">GCM10011340_23770</name>
</gene>
<keyword evidence="2" id="KW-0012">Acyltransferase</keyword>
<evidence type="ECO:0000313" key="3">
    <source>
        <dbReference type="Proteomes" id="UP000658258"/>
    </source>
</evidence>
<dbReference type="Pfam" id="PF04443">
    <property type="entry name" value="LuxE"/>
    <property type="match status" value="1"/>
</dbReference>
<dbReference type="Gene3D" id="3.40.50.12780">
    <property type="entry name" value="N-terminal domain of ligase-like"/>
    <property type="match status" value="1"/>
</dbReference>
<keyword evidence="2" id="KW-0808">Transferase</keyword>
<dbReference type="RefSeq" id="WP_189630473.1">
    <property type="nucleotide sequence ID" value="NZ_BNAG01000003.1"/>
</dbReference>
<dbReference type="InterPro" id="IPR042099">
    <property type="entry name" value="ANL_N_sf"/>
</dbReference>
<evidence type="ECO:0000313" key="2">
    <source>
        <dbReference type="EMBL" id="GHE67487.1"/>
    </source>
</evidence>
<comment type="caution">
    <text evidence="2">The sequence shown here is derived from an EMBL/GenBank/DDBJ whole genome shotgun (WGS) entry which is preliminary data.</text>
</comment>